<evidence type="ECO:0000256" key="1">
    <source>
        <dbReference type="SAM" id="MobiDB-lite"/>
    </source>
</evidence>
<protein>
    <submittedName>
        <fullName evidence="4">Transglutaminase-like superfamily protein</fullName>
    </submittedName>
</protein>
<evidence type="ECO:0000313" key="5">
    <source>
        <dbReference type="Proteomes" id="UP000184612"/>
    </source>
</evidence>
<keyword evidence="2" id="KW-0472">Membrane</keyword>
<dbReference type="AlphaFoldDB" id="A0A1M7YNL7"/>
<dbReference type="InterPro" id="IPR038765">
    <property type="entry name" value="Papain-like_cys_pep_sf"/>
</dbReference>
<dbReference type="RefSeq" id="WP_073591252.1">
    <property type="nucleotide sequence ID" value="NZ_FRFD01000019.1"/>
</dbReference>
<organism evidence="4 5">
    <name type="scientific">Anaerocolumna xylanovorans DSM 12503</name>
    <dbReference type="NCBI Taxonomy" id="1121345"/>
    <lineage>
        <taxon>Bacteria</taxon>
        <taxon>Bacillati</taxon>
        <taxon>Bacillota</taxon>
        <taxon>Clostridia</taxon>
        <taxon>Lachnospirales</taxon>
        <taxon>Lachnospiraceae</taxon>
        <taxon>Anaerocolumna</taxon>
    </lineage>
</organism>
<feature type="domain" description="Transglutaminase-like" evidence="3">
    <location>
        <begin position="587"/>
        <end position="683"/>
    </location>
</feature>
<gene>
    <name evidence="4" type="ORF">SAMN02745217_04651</name>
</gene>
<dbReference type="PANTHER" id="PTHR42736">
    <property type="entry name" value="PROTEIN-GLUTAMINE GAMMA-GLUTAMYLTRANSFERASE"/>
    <property type="match status" value="1"/>
</dbReference>
<dbReference type="STRING" id="1121345.SAMN02745217_04651"/>
<dbReference type="Pfam" id="PF01841">
    <property type="entry name" value="Transglut_core"/>
    <property type="match status" value="1"/>
</dbReference>
<proteinExistence type="predicted"/>
<dbReference type="InterPro" id="IPR052901">
    <property type="entry name" value="Bact_TGase-like"/>
</dbReference>
<dbReference type="PANTHER" id="PTHR42736:SF1">
    <property type="entry name" value="PROTEIN-GLUTAMINE GAMMA-GLUTAMYLTRANSFERASE"/>
    <property type="match status" value="1"/>
</dbReference>
<keyword evidence="2" id="KW-0812">Transmembrane</keyword>
<name>A0A1M7YNL7_9FIRM</name>
<feature type="transmembrane region" description="Helical" evidence="2">
    <location>
        <begin position="143"/>
        <end position="164"/>
    </location>
</feature>
<dbReference type="SMART" id="SM00460">
    <property type="entry name" value="TGc"/>
    <property type="match status" value="1"/>
</dbReference>
<evidence type="ECO:0000259" key="3">
    <source>
        <dbReference type="SMART" id="SM00460"/>
    </source>
</evidence>
<feature type="transmembrane region" description="Helical" evidence="2">
    <location>
        <begin position="30"/>
        <end position="51"/>
    </location>
</feature>
<dbReference type="EMBL" id="FRFD01000019">
    <property type="protein sequence ID" value="SHO54195.1"/>
    <property type="molecule type" value="Genomic_DNA"/>
</dbReference>
<reference evidence="4 5" key="1">
    <citation type="submission" date="2016-12" db="EMBL/GenBank/DDBJ databases">
        <authorList>
            <person name="Song W.-J."/>
            <person name="Kurnit D.M."/>
        </authorList>
    </citation>
    <scope>NUCLEOTIDE SEQUENCE [LARGE SCALE GENOMIC DNA]</scope>
    <source>
        <strain evidence="4 5">DSM 12503</strain>
    </source>
</reference>
<accession>A0A1M7YNL7</accession>
<feature type="transmembrane region" description="Helical" evidence="2">
    <location>
        <begin position="106"/>
        <end position="123"/>
    </location>
</feature>
<dbReference type="Gene3D" id="3.10.620.30">
    <property type="match status" value="1"/>
</dbReference>
<feature type="transmembrane region" description="Helical" evidence="2">
    <location>
        <begin position="63"/>
        <end position="94"/>
    </location>
</feature>
<feature type="transmembrane region" description="Helical" evidence="2">
    <location>
        <begin position="747"/>
        <end position="766"/>
    </location>
</feature>
<feature type="transmembrane region" description="Helical" evidence="2">
    <location>
        <begin position="171"/>
        <end position="189"/>
    </location>
</feature>
<sequence length="878" mass="99294">MRTKKERSFDGISIRGKETVMAEAYSEHPFSYYLIQIILVVALVYSVIFGFTTGLNLPVKPEILFGAILLIGIICWGIITFPVVGLAVSLPILLTYLYAGYRLRKELLNGFWQVENFFIFHMNKYYDTNSPGFMVDRYEPANVITLLLVFLVLPIAFILCLIILNKVSHLLYYPLTLPFIVLPFVVGQIPSSRSFAIYIATTFGVFVLGNRLKTTGARTKEERAVLKAQKKQMDTSHYKINIKGSFLMFCGILLMFLVISALFTKSVYEKKMNIPEVKKDLRVKIEKIDVNDIASRFNFLNNGKIVIFRYYTASGGLNEGELGSVGKIAYDNKTDIVIDALENSPAIYLKGFAGSTYTGNAWNGLSNEAIEEYAKYRELWESINLEAGDQTGGILRFLGEVMKLDGIGFHQDNMKIQNVGANSKYMYTPYYPSLLEHVNLDIANPEYVKSSIARKNYTFSYFSYVDDANILNRDFDAEFAGYQQDLDGVAGSSIDRRLSERLKEYIETEKQYRTFIQEYYTQVPDMGLEQLKADMSGKYAEMKEKYGEEKALGALTAYIRSYIQRGTAYTLTPGTLPRGKDFVEYFLYEKKQGFCTHYASAAAMAYRFAGVPARYVEGYIAKSSNIKNGKLIGTEHVMVSDGNGGSKEQAIAVREVRISDSGAHAWVEVYKDGWGWIPVEMTPGYVTEEEDTLTGLDGMVPSATPTPGISGVPSITPKNDGNNGKDDTDAGKTADERQISFKEIVEFLKIAVFFTLISFIAAGILIKTGRLVIFIKAEPKRKAIILYRKVKYLLKAAGISLKEEDYKGTAMVLEDTLYQMKAEEFLRFIDAVLKAKFGYAPMTKEELEWVKHYYRFAKKEVYRNIPIGKRIFYGLYFL</sequence>
<dbReference type="SUPFAM" id="SSF54001">
    <property type="entry name" value="Cysteine proteinases"/>
    <property type="match status" value="1"/>
</dbReference>
<feature type="compositionally biased region" description="Basic and acidic residues" evidence="1">
    <location>
        <begin position="723"/>
        <end position="733"/>
    </location>
</feature>
<dbReference type="Proteomes" id="UP000184612">
    <property type="component" value="Unassembled WGS sequence"/>
</dbReference>
<evidence type="ECO:0000256" key="2">
    <source>
        <dbReference type="SAM" id="Phobius"/>
    </source>
</evidence>
<evidence type="ECO:0000313" key="4">
    <source>
        <dbReference type="EMBL" id="SHO54195.1"/>
    </source>
</evidence>
<feature type="transmembrane region" description="Helical" evidence="2">
    <location>
        <begin position="240"/>
        <end position="263"/>
    </location>
</feature>
<keyword evidence="2" id="KW-1133">Transmembrane helix</keyword>
<keyword evidence="5" id="KW-1185">Reference proteome</keyword>
<dbReference type="InterPro" id="IPR002931">
    <property type="entry name" value="Transglutaminase-like"/>
</dbReference>
<feature type="transmembrane region" description="Helical" evidence="2">
    <location>
        <begin position="195"/>
        <end position="212"/>
    </location>
</feature>
<feature type="region of interest" description="Disordered" evidence="1">
    <location>
        <begin position="704"/>
        <end position="733"/>
    </location>
</feature>
<dbReference type="OrthoDB" id="9804872at2"/>